<dbReference type="AlphaFoldDB" id="A0A9W9TDC7"/>
<dbReference type="EMBL" id="JAPQKR010000004">
    <property type="protein sequence ID" value="KAJ5218406.1"/>
    <property type="molecule type" value="Genomic_DNA"/>
</dbReference>
<gene>
    <name evidence="2" type="ORF">N7498_000505</name>
</gene>
<keyword evidence="3" id="KW-1185">Reference proteome</keyword>
<reference evidence="2" key="2">
    <citation type="journal article" date="2023" name="IMA Fungus">
        <title>Comparative genomic study of the Penicillium genus elucidates a diverse pangenome and 15 lateral gene transfer events.</title>
        <authorList>
            <person name="Petersen C."/>
            <person name="Sorensen T."/>
            <person name="Nielsen M.R."/>
            <person name="Sondergaard T.E."/>
            <person name="Sorensen J.L."/>
            <person name="Fitzpatrick D.A."/>
            <person name="Frisvad J.C."/>
            <person name="Nielsen K.L."/>
        </authorList>
    </citation>
    <scope>NUCLEOTIDE SEQUENCE</scope>
    <source>
        <strain evidence="2">IBT 15544</strain>
    </source>
</reference>
<name>A0A9W9TDC7_9EURO</name>
<organism evidence="2 3">
    <name type="scientific">Penicillium cinerascens</name>
    <dbReference type="NCBI Taxonomy" id="70096"/>
    <lineage>
        <taxon>Eukaryota</taxon>
        <taxon>Fungi</taxon>
        <taxon>Dikarya</taxon>
        <taxon>Ascomycota</taxon>
        <taxon>Pezizomycotina</taxon>
        <taxon>Eurotiomycetes</taxon>
        <taxon>Eurotiomycetidae</taxon>
        <taxon>Eurotiales</taxon>
        <taxon>Aspergillaceae</taxon>
        <taxon>Penicillium</taxon>
    </lineage>
</organism>
<feature type="chain" id="PRO_5040868332" description="AA1-like domain-containing protein" evidence="1">
    <location>
        <begin position="24"/>
        <end position="133"/>
    </location>
</feature>
<reference evidence="2" key="1">
    <citation type="submission" date="2022-12" db="EMBL/GenBank/DDBJ databases">
        <authorList>
            <person name="Petersen C."/>
        </authorList>
    </citation>
    <scope>NUCLEOTIDE SEQUENCE</scope>
    <source>
        <strain evidence="2">IBT 15544</strain>
    </source>
</reference>
<comment type="caution">
    <text evidence="2">The sequence shown here is derived from an EMBL/GenBank/DDBJ whole genome shotgun (WGS) entry which is preliminary data.</text>
</comment>
<evidence type="ECO:0000256" key="1">
    <source>
        <dbReference type="SAM" id="SignalP"/>
    </source>
</evidence>
<evidence type="ECO:0000313" key="3">
    <source>
        <dbReference type="Proteomes" id="UP001150904"/>
    </source>
</evidence>
<dbReference type="OrthoDB" id="4502470at2759"/>
<keyword evidence="1" id="KW-0732">Signal</keyword>
<feature type="signal peptide" evidence="1">
    <location>
        <begin position="1"/>
        <end position="23"/>
    </location>
</feature>
<protein>
    <recommendedName>
        <fullName evidence="4">AA1-like domain-containing protein</fullName>
    </recommendedName>
</protein>
<sequence length="133" mass="14390">MAPKGLIMAVAVGVASVRPMVVATTMAQSTEVDIIFPALNQMDMDELEGSVVRADATATTIEIDCRFSVSNQCPSAGYLLPQTLTTGPSFQDFHYDITSYYNHTIYIVTGNLDGNVTESTLDASCYFSTSTWI</sequence>
<dbReference type="Proteomes" id="UP001150904">
    <property type="component" value="Unassembled WGS sequence"/>
</dbReference>
<proteinExistence type="predicted"/>
<dbReference type="GeneID" id="83174868"/>
<evidence type="ECO:0008006" key="4">
    <source>
        <dbReference type="Google" id="ProtNLM"/>
    </source>
</evidence>
<accession>A0A9W9TDC7</accession>
<evidence type="ECO:0000313" key="2">
    <source>
        <dbReference type="EMBL" id="KAJ5218406.1"/>
    </source>
</evidence>
<dbReference type="RefSeq" id="XP_058312979.1">
    <property type="nucleotide sequence ID" value="XM_058447568.1"/>
</dbReference>